<dbReference type="SFLD" id="SFLDS00003">
    <property type="entry name" value="Haloacid_Dehalogenase"/>
    <property type="match status" value="1"/>
</dbReference>
<dbReference type="SFLD" id="SFLDG01129">
    <property type="entry name" value="C1.5:_HAD__Beta-PGM__Phosphata"/>
    <property type="match status" value="1"/>
</dbReference>
<dbReference type="EMBL" id="CP003587">
    <property type="protein sequence ID" value="AGY59806.1"/>
    <property type="molecule type" value="Genomic_DNA"/>
</dbReference>
<dbReference type="NCBIfam" id="TIGR01549">
    <property type="entry name" value="HAD-SF-IA-v1"/>
    <property type="match status" value="1"/>
</dbReference>
<keyword evidence="5" id="KW-0413">Isomerase</keyword>
<reference evidence="5 6" key="1">
    <citation type="journal article" date="2013" name="PLoS ONE">
        <title>Cultivation and Complete Genome Sequencing of Gloeobacter kilaueensis sp. nov., from a Lava Cave in Kilauea Caldera, Hawai'i.</title>
        <authorList>
            <person name="Saw J.H."/>
            <person name="Schatz M."/>
            <person name="Brown M.V."/>
            <person name="Kunkel D.D."/>
            <person name="Foster J.S."/>
            <person name="Shick H."/>
            <person name="Christensen S."/>
            <person name="Hou S."/>
            <person name="Wan X."/>
            <person name="Donachie S.P."/>
        </authorList>
    </citation>
    <scope>NUCLEOTIDE SEQUENCE [LARGE SCALE GENOMIC DNA]</scope>
    <source>
        <strain evidence="6">JS</strain>
    </source>
</reference>
<sequence length="228" mass="24910">MALRAILFDFNGVLVADEPLHRQLLQQVLKATFGLEVDRADYQQLCLGRSDFEALRAVLQARGRAVSPQAIEALVRQKEALYRQSADPKKLLIAGVADLLDRASASGLRLAIVSGAGRAEIEWILNLTGLAGRFAAVVAAEDTGRGKPDPGGYHLALERLAVRAEEALAVEDSFLGIEAARRAGLRVIALTTSVPMHLLQRRADWVLDRYDDLDLARIESCHRPQRAG</sequence>
<dbReference type="HOGENOM" id="CLU_045011_13_3_3"/>
<dbReference type="InterPro" id="IPR023214">
    <property type="entry name" value="HAD_sf"/>
</dbReference>
<dbReference type="InterPro" id="IPR051600">
    <property type="entry name" value="Beta-PGM-like"/>
</dbReference>
<name>U5QLN2_GLOK1</name>
<keyword evidence="3" id="KW-0479">Metal-binding</keyword>
<dbReference type="EC" id="5.4.2.6" evidence="5"/>
<dbReference type="AlphaFoldDB" id="U5QLN2"/>
<keyword evidence="6" id="KW-1185">Reference proteome</keyword>
<comment type="similarity">
    <text evidence="2">Belongs to the HAD-like hydrolase superfamily. CbbY/CbbZ/Gph/YieH family.</text>
</comment>
<dbReference type="GO" id="GO:0008801">
    <property type="term" value="F:beta-phosphoglucomutase activity"/>
    <property type="evidence" value="ECO:0007669"/>
    <property type="project" value="UniProtKB-EC"/>
</dbReference>
<gene>
    <name evidence="5" type="primary">pgmB</name>
    <name evidence="5" type="ORF">GKIL_3560</name>
</gene>
<evidence type="ECO:0000256" key="4">
    <source>
        <dbReference type="ARBA" id="ARBA00022842"/>
    </source>
</evidence>
<evidence type="ECO:0000313" key="6">
    <source>
        <dbReference type="Proteomes" id="UP000017396"/>
    </source>
</evidence>
<dbReference type="OrthoDB" id="9797743at2"/>
<dbReference type="Proteomes" id="UP000017396">
    <property type="component" value="Chromosome"/>
</dbReference>
<dbReference type="InterPro" id="IPR036412">
    <property type="entry name" value="HAD-like_sf"/>
</dbReference>
<dbReference type="PANTHER" id="PTHR46193">
    <property type="entry name" value="6-PHOSPHOGLUCONATE PHOSPHATASE"/>
    <property type="match status" value="1"/>
</dbReference>
<accession>U5QLN2</accession>
<keyword evidence="4" id="KW-0460">Magnesium</keyword>
<dbReference type="PANTHER" id="PTHR46193:SF21">
    <property type="entry name" value="SLL1138 PROTEIN"/>
    <property type="match status" value="1"/>
</dbReference>
<evidence type="ECO:0000256" key="2">
    <source>
        <dbReference type="ARBA" id="ARBA00006171"/>
    </source>
</evidence>
<evidence type="ECO:0000256" key="1">
    <source>
        <dbReference type="ARBA" id="ARBA00001946"/>
    </source>
</evidence>
<protein>
    <submittedName>
        <fullName evidence="5">Phosphoglycolate phosphatase</fullName>
        <ecNumber evidence="5">5.4.2.6</ecNumber>
    </submittedName>
</protein>
<dbReference type="SUPFAM" id="SSF56784">
    <property type="entry name" value="HAD-like"/>
    <property type="match status" value="1"/>
</dbReference>
<dbReference type="STRING" id="1183438.GKIL_3560"/>
<organism evidence="5 6">
    <name type="scientific">Gloeobacter kilaueensis (strain ATCC BAA-2537 / CCAP 1431/1 / ULC 316 / JS1)</name>
    <dbReference type="NCBI Taxonomy" id="1183438"/>
    <lineage>
        <taxon>Bacteria</taxon>
        <taxon>Bacillati</taxon>
        <taxon>Cyanobacteriota</taxon>
        <taxon>Cyanophyceae</taxon>
        <taxon>Gloeobacterales</taxon>
        <taxon>Gloeobacteraceae</taxon>
        <taxon>Gloeobacter</taxon>
    </lineage>
</organism>
<evidence type="ECO:0000313" key="5">
    <source>
        <dbReference type="EMBL" id="AGY59806.1"/>
    </source>
</evidence>
<dbReference type="KEGG" id="glj:GKIL_3560"/>
<dbReference type="InterPro" id="IPR006439">
    <property type="entry name" value="HAD-SF_hydro_IA"/>
</dbReference>
<evidence type="ECO:0000256" key="3">
    <source>
        <dbReference type="ARBA" id="ARBA00022723"/>
    </source>
</evidence>
<dbReference type="Gene3D" id="1.10.150.240">
    <property type="entry name" value="Putative phosphatase, domain 2"/>
    <property type="match status" value="1"/>
</dbReference>
<dbReference type="eggNOG" id="COG0637">
    <property type="taxonomic scope" value="Bacteria"/>
</dbReference>
<dbReference type="GO" id="GO:0046872">
    <property type="term" value="F:metal ion binding"/>
    <property type="evidence" value="ECO:0007669"/>
    <property type="project" value="UniProtKB-KW"/>
</dbReference>
<dbReference type="Gene3D" id="3.40.50.1000">
    <property type="entry name" value="HAD superfamily/HAD-like"/>
    <property type="match status" value="1"/>
</dbReference>
<dbReference type="RefSeq" id="WP_023175115.1">
    <property type="nucleotide sequence ID" value="NC_022600.1"/>
</dbReference>
<comment type="cofactor">
    <cofactor evidence="1">
        <name>Mg(2+)</name>
        <dbReference type="ChEBI" id="CHEBI:18420"/>
    </cofactor>
</comment>
<dbReference type="Pfam" id="PF00702">
    <property type="entry name" value="Hydrolase"/>
    <property type="match status" value="1"/>
</dbReference>
<dbReference type="PRINTS" id="PR00413">
    <property type="entry name" value="HADHALOGNASE"/>
</dbReference>
<dbReference type="InterPro" id="IPR023198">
    <property type="entry name" value="PGP-like_dom2"/>
</dbReference>
<dbReference type="NCBIfam" id="TIGR01509">
    <property type="entry name" value="HAD-SF-IA-v3"/>
    <property type="match status" value="1"/>
</dbReference>
<proteinExistence type="inferred from homology"/>
<dbReference type="SFLD" id="SFLDG01135">
    <property type="entry name" value="C1.5.6:_HAD__Beta-PGM__Phospha"/>
    <property type="match status" value="1"/>
</dbReference>